<protein>
    <submittedName>
        <fullName evidence="1">Spore coat protein</fullName>
    </submittedName>
</protein>
<gene>
    <name evidence="1" type="primary">cotH</name>
</gene>
<keyword evidence="1" id="KW-0946">Virion</keyword>
<name>A0A3G1QB20_ECOLX</name>
<accession>A0A3G1QB20</accession>
<dbReference type="EMBL" id="MH229869">
    <property type="protein sequence ID" value="AWH57245.1"/>
    <property type="molecule type" value="Genomic_DNA"/>
</dbReference>
<proteinExistence type="predicted"/>
<keyword evidence="1" id="KW-0167">Capsid protein</keyword>
<dbReference type="AlphaFoldDB" id="A0A3G1QB20"/>
<reference evidence="1" key="1">
    <citation type="submission" date="2018-04" db="EMBL/GenBank/DDBJ databases">
        <title>Nucleotide sequence of pKANJ7: A conjugative IncX1 plasmid carrying type IV secretion system and aph(3')-Ia gene in Escherichia coli isolated from chicken manure.</title>
        <authorList>
            <person name="Pu C."/>
            <person name="Sun Y."/>
        </authorList>
    </citation>
    <scope>NUCLEOTIDE SEQUENCE</scope>
    <source>
        <plasmid evidence="1">pKANJ7</plasmid>
    </source>
</reference>
<evidence type="ECO:0000313" key="1">
    <source>
        <dbReference type="EMBL" id="AWH57245.1"/>
    </source>
</evidence>
<keyword evidence="1" id="KW-0614">Plasmid</keyword>
<geneLocation type="plasmid" evidence="1">
    <name>pKANJ7</name>
</geneLocation>
<sequence length="53" mass="6117">MGVFVEKDYRVKRKSSENGRKSAFAHKVKNGGENYKKMCGKKLTGRGQARRWL</sequence>
<organism evidence="1">
    <name type="scientific">Escherichia coli</name>
    <dbReference type="NCBI Taxonomy" id="562"/>
    <lineage>
        <taxon>Bacteria</taxon>
        <taxon>Pseudomonadati</taxon>
        <taxon>Pseudomonadota</taxon>
        <taxon>Gammaproteobacteria</taxon>
        <taxon>Enterobacterales</taxon>
        <taxon>Enterobacteriaceae</taxon>
        <taxon>Escherichia</taxon>
    </lineage>
</organism>